<dbReference type="EMBL" id="BLZA01000058">
    <property type="protein sequence ID" value="GHJ90481.1"/>
    <property type="molecule type" value="Genomic_DNA"/>
</dbReference>
<reference evidence="3" key="1">
    <citation type="submission" date="2020-07" db="EMBL/GenBank/DDBJ databases">
        <title>Draft Genome Sequence of a Deep-Sea Yeast, Naganishia (Cryptococcus) liquefaciens strain N6.</title>
        <authorList>
            <person name="Han Y.W."/>
            <person name="Kajitani R."/>
            <person name="Morimoto H."/>
            <person name="Parhat M."/>
            <person name="Tsubouchi H."/>
            <person name="Bakenova O."/>
            <person name="Ogata M."/>
            <person name="Argunhan B."/>
            <person name="Aoki R."/>
            <person name="Kajiwara S."/>
            <person name="Itoh T."/>
            <person name="Iwasaki H."/>
        </authorList>
    </citation>
    <scope>NUCLEOTIDE SEQUENCE</scope>
    <source>
        <strain evidence="3">N6</strain>
    </source>
</reference>
<comment type="caution">
    <text evidence="3">The sequence shown here is derived from an EMBL/GenBank/DDBJ whole genome shotgun (WGS) entry which is preliminary data.</text>
</comment>
<dbReference type="InterPro" id="IPR022210">
    <property type="entry name" value="TF_GCR1-like"/>
</dbReference>
<protein>
    <recommendedName>
        <fullName evidence="5">Ndc10 domain-containing protein</fullName>
    </recommendedName>
</protein>
<dbReference type="InterPro" id="IPR052146">
    <property type="entry name" value="HOT1"/>
</dbReference>
<organism evidence="3 4">
    <name type="scientific">Naganishia liquefaciens</name>
    <dbReference type="NCBI Taxonomy" id="104408"/>
    <lineage>
        <taxon>Eukaryota</taxon>
        <taxon>Fungi</taxon>
        <taxon>Dikarya</taxon>
        <taxon>Basidiomycota</taxon>
        <taxon>Agaricomycotina</taxon>
        <taxon>Tremellomycetes</taxon>
        <taxon>Filobasidiales</taxon>
        <taxon>Filobasidiaceae</taxon>
        <taxon>Naganishia</taxon>
    </lineage>
</organism>
<dbReference type="Gene3D" id="1.10.443.20">
    <property type="entry name" value="Centromere DNA-binding protein complex CBF3 subunit, domain 2"/>
    <property type="match status" value="1"/>
</dbReference>
<dbReference type="GO" id="GO:0000981">
    <property type="term" value="F:DNA-binding transcription factor activity, RNA polymerase II-specific"/>
    <property type="evidence" value="ECO:0007669"/>
    <property type="project" value="TreeGrafter"/>
</dbReference>
<dbReference type="SUPFAM" id="SSF56349">
    <property type="entry name" value="DNA breaking-rejoining enzymes"/>
    <property type="match status" value="1"/>
</dbReference>
<dbReference type="GO" id="GO:0060963">
    <property type="term" value="P:positive regulation of ribosomal protein gene transcription by RNA polymerase II"/>
    <property type="evidence" value="ECO:0007669"/>
    <property type="project" value="TreeGrafter"/>
</dbReference>
<evidence type="ECO:0000259" key="2">
    <source>
        <dbReference type="Pfam" id="PF16787"/>
    </source>
</evidence>
<proteinExistence type="predicted"/>
<dbReference type="Pfam" id="PF16787">
    <property type="entry name" value="NDC10_II"/>
    <property type="match status" value="1"/>
</dbReference>
<accession>A0A8H3TZD7</accession>
<keyword evidence="4" id="KW-1185">Reference proteome</keyword>
<name>A0A8H3TZD7_9TREE</name>
<dbReference type="Proteomes" id="UP000620104">
    <property type="component" value="Unassembled WGS sequence"/>
</dbReference>
<sequence length="810" mass="91230">MAGVTQRMMRATQMVSEGFDIDEQGATMEGDAILDDIRRAHDATIPKATQAAYAAPIRDYRAFCLEWAVEVEKKLPLDQVDEAQRSLEEINRTLVTGARVAKFLKTCVVGRTYKQRGRVGGKGKGKTVAPSADTPAAEEVTGELPTVGYKTLEANLCALCSLQKQQMATTGRVINSPRRFPAVIELMTTLKRQEAERKKSSFVDRCKDSFLDGYHKTTQVADIMNEGLKRNTAEGLRDRTMNALSHYGLLRGEDARGIQLPDVQHLPLEHREGPTPCDVMVVLLLDGKTNQYGNTQYMGAIRNRNWNECPLGAMAMWLFYRFQLSGETFGAHYDSFPRMDEPSQWYPIWLFPGKKKDAPISADAHAKATKAVLERAGVRQLSKKVTHIFRGSGARMADLFGASETDIRRGGRWDMSSMAQHYLTTLPRETIRVLAGFPSSPGQFWLERDLDPPEELERLVFPHAALWLEKMQYVPEQKRTIAAHGFLNLLLRLRRVLLQDCAFLQQRHPDNLLLKHDIFQSDAYRAYAAQVVQRSKAVKAPMEVQLQQVMPTLHAKMDTISGVLETGVKDIHSVLQQHLRGLREELLPTLSGIDRVQATQMIDQQRIGASLNLLAQSLQLVTEGTFETRLRLPNEVATETSGDDGEQRGQGDAVSMLRQVVHDTHPLLSQSIPAISPQTSSNQISSCPRSLPEIRPATQSTATFLLEANHTTVDMLWKEWTVGVFGRPSIEAMIRRGLQKSESQRKLYSRRKIVIDEVKRLAYMRTEPESVIVAAMDQYMVQHRLSMTKLQDLIKRRAAEGKTMAFWLVE</sequence>
<feature type="domain" description="Transcription activator GCR1-like" evidence="1">
    <location>
        <begin position="706"/>
        <end position="778"/>
    </location>
</feature>
<dbReference type="GO" id="GO:0000978">
    <property type="term" value="F:RNA polymerase II cis-regulatory region sequence-specific DNA binding"/>
    <property type="evidence" value="ECO:0007669"/>
    <property type="project" value="TreeGrafter"/>
</dbReference>
<feature type="domain" description="Ndc10" evidence="2">
    <location>
        <begin position="230"/>
        <end position="524"/>
    </location>
</feature>
<dbReference type="AlphaFoldDB" id="A0A8H3TZD7"/>
<evidence type="ECO:0000313" key="4">
    <source>
        <dbReference type="Proteomes" id="UP000620104"/>
    </source>
</evidence>
<evidence type="ECO:0000259" key="1">
    <source>
        <dbReference type="Pfam" id="PF12550"/>
    </source>
</evidence>
<dbReference type="PANTHER" id="PTHR37784:SF2">
    <property type="entry name" value="HIGH-OSMOLARITY-INDUCED TRANSCRIPTION PROTEIN 1"/>
    <property type="match status" value="1"/>
</dbReference>
<evidence type="ECO:0008006" key="5">
    <source>
        <dbReference type="Google" id="ProtNLM"/>
    </source>
</evidence>
<dbReference type="InterPro" id="IPR011010">
    <property type="entry name" value="DNA_brk_join_enz"/>
</dbReference>
<dbReference type="OrthoDB" id="2575514at2759"/>
<gene>
    <name evidence="3" type="ORF">NliqN6_6883</name>
</gene>
<dbReference type="InterPro" id="IPR038279">
    <property type="entry name" value="Ndc10_dom2_sf"/>
</dbReference>
<dbReference type="PANTHER" id="PTHR37784">
    <property type="entry name" value="PROTEIN MSN1"/>
    <property type="match status" value="1"/>
</dbReference>
<evidence type="ECO:0000313" key="3">
    <source>
        <dbReference type="EMBL" id="GHJ90481.1"/>
    </source>
</evidence>
<dbReference type="Pfam" id="PF12550">
    <property type="entry name" value="GCR1_C"/>
    <property type="match status" value="1"/>
</dbReference>
<dbReference type="InterPro" id="IPR031872">
    <property type="entry name" value="NDC10_II"/>
</dbReference>